<accession>A0A8H7KG42</accession>
<dbReference type="Proteomes" id="UP000629468">
    <property type="component" value="Unassembled WGS sequence"/>
</dbReference>
<dbReference type="PANTHER" id="PTHR15503:SF22">
    <property type="entry name" value="TRANSPOSON TY3-I GAG POLYPROTEIN"/>
    <property type="match status" value="1"/>
</dbReference>
<feature type="compositionally biased region" description="Acidic residues" evidence="1">
    <location>
        <begin position="95"/>
        <end position="118"/>
    </location>
</feature>
<comment type="caution">
    <text evidence="3">The sequence shown here is derived from an EMBL/GenBank/DDBJ whole genome shotgun (WGS) entry which is preliminary data.</text>
</comment>
<evidence type="ECO:0000313" key="4">
    <source>
        <dbReference type="Proteomes" id="UP000629468"/>
    </source>
</evidence>
<feature type="compositionally biased region" description="Polar residues" evidence="1">
    <location>
        <begin position="33"/>
        <end position="56"/>
    </location>
</feature>
<dbReference type="AlphaFoldDB" id="A0A8H7KG42"/>
<feature type="region of interest" description="Disordered" evidence="1">
    <location>
        <begin position="340"/>
        <end position="420"/>
    </location>
</feature>
<dbReference type="InterPro" id="IPR032567">
    <property type="entry name" value="RTL1-rel"/>
</dbReference>
<dbReference type="EMBL" id="JABXXO010000008">
    <property type="protein sequence ID" value="KAF7771735.1"/>
    <property type="molecule type" value="Genomic_DNA"/>
</dbReference>
<feature type="compositionally biased region" description="Basic and acidic residues" evidence="1">
    <location>
        <begin position="68"/>
        <end position="80"/>
    </location>
</feature>
<dbReference type="Pfam" id="PF19259">
    <property type="entry name" value="Ty3_capsid"/>
    <property type="match status" value="1"/>
</dbReference>
<evidence type="ECO:0000256" key="1">
    <source>
        <dbReference type="SAM" id="MobiDB-lite"/>
    </source>
</evidence>
<protein>
    <recommendedName>
        <fullName evidence="2">Ty3 transposon capsid-like protein domain-containing protein</fullName>
    </recommendedName>
</protein>
<gene>
    <name evidence="3" type="ORF">Agabi119p4_6046</name>
</gene>
<feature type="domain" description="Ty3 transposon capsid-like protein" evidence="2">
    <location>
        <begin position="166"/>
        <end position="336"/>
    </location>
</feature>
<feature type="compositionally biased region" description="Gly residues" evidence="1">
    <location>
        <begin position="84"/>
        <end position="94"/>
    </location>
</feature>
<proteinExistence type="predicted"/>
<feature type="compositionally biased region" description="Polar residues" evidence="1">
    <location>
        <begin position="1"/>
        <end position="11"/>
    </location>
</feature>
<dbReference type="PANTHER" id="PTHR15503">
    <property type="entry name" value="LDOC1 RELATED"/>
    <property type="match status" value="1"/>
</dbReference>
<feature type="region of interest" description="Disordered" evidence="1">
    <location>
        <begin position="1"/>
        <end position="120"/>
    </location>
</feature>
<reference evidence="3 4" key="1">
    <citation type="journal article" name="Sci. Rep.">
        <title>Telomere-to-telomere assembled and centromere annotated genomes of the two main subspecies of the button mushroom Agaricus bisporus reveal especially polymorphic chromosome ends.</title>
        <authorList>
            <person name="Sonnenberg A.S.M."/>
            <person name="Sedaghat-Telgerd N."/>
            <person name="Lavrijssen B."/>
            <person name="Ohm R.A."/>
            <person name="Hendrickx P.M."/>
            <person name="Scholtmeijer K."/>
            <person name="Baars J.J.P."/>
            <person name="van Peer A."/>
        </authorList>
    </citation>
    <scope>NUCLEOTIDE SEQUENCE [LARGE SCALE GENOMIC DNA]</scope>
    <source>
        <strain evidence="3 4">H119_p4</strain>
    </source>
</reference>
<organism evidence="3 4">
    <name type="scientific">Agaricus bisporus var. burnettii</name>
    <dbReference type="NCBI Taxonomy" id="192524"/>
    <lineage>
        <taxon>Eukaryota</taxon>
        <taxon>Fungi</taxon>
        <taxon>Dikarya</taxon>
        <taxon>Basidiomycota</taxon>
        <taxon>Agaricomycotina</taxon>
        <taxon>Agaricomycetes</taxon>
        <taxon>Agaricomycetidae</taxon>
        <taxon>Agaricales</taxon>
        <taxon>Agaricineae</taxon>
        <taxon>Agaricaceae</taxon>
        <taxon>Agaricus</taxon>
    </lineage>
</organism>
<feature type="compositionally biased region" description="Low complexity" evidence="1">
    <location>
        <begin position="371"/>
        <end position="420"/>
    </location>
</feature>
<evidence type="ECO:0000259" key="2">
    <source>
        <dbReference type="Pfam" id="PF19259"/>
    </source>
</evidence>
<dbReference type="InterPro" id="IPR045358">
    <property type="entry name" value="Ty3_capsid"/>
</dbReference>
<name>A0A8H7KG42_AGABI</name>
<sequence>MSHTRSVSRFTGISPETIPLPPSRKPKCPKGQLSATLTTPDPGSISPMSTQPSGSRGHNVPGGFAGDDSSRFEEIAKEPELEYGNGGGDGGNDGDGGDDGDDGGDPGGDGEEGDDEFVATDNTQTRLRDALRGLNPQDRVLYDLLAGIAGGLATHNRHSAQPPPVKTPKVAIKEPGTFNGKDPLKLNEFIFQCRIYFDANPHQFPTNHTKVSFALSYLTGNAQTWFQTLLEDTPDWNTIPWYNNWDLFVEELTSNFGAMDPLAEAAEEIEHLRMATTEHVNKYNVSFARLAGRLHWPDSILVYRYYHGLPDRIQDTLSALPNGKPSTMREMREQVMRIDNRYWERQRERNRATKQSGSKETSSQDKGKGKGSNSNSNNQQSSSGNNNPKPSKTPNSNSNSNSNSKSNSNSNAQLSSSSSNPLANVLGKTVNLLQKNTNVARIKTSACSAAVPGIQLTVKTMTGVRATVTEMSQVTPELKNKRGK</sequence>
<feature type="compositionally biased region" description="Basic and acidic residues" evidence="1">
    <location>
        <begin position="340"/>
        <end position="351"/>
    </location>
</feature>
<evidence type="ECO:0000313" key="3">
    <source>
        <dbReference type="EMBL" id="KAF7771735.1"/>
    </source>
</evidence>